<evidence type="ECO:0000256" key="7">
    <source>
        <dbReference type="ARBA" id="ARBA00023065"/>
    </source>
</evidence>
<evidence type="ECO:0000256" key="10">
    <source>
        <dbReference type="ARBA" id="ARBA00023237"/>
    </source>
</evidence>
<evidence type="ECO:0000256" key="4">
    <source>
        <dbReference type="ARBA" id="ARBA00022496"/>
    </source>
</evidence>
<dbReference type="PANTHER" id="PTHR32552">
    <property type="entry name" value="FERRICHROME IRON RECEPTOR-RELATED"/>
    <property type="match status" value="1"/>
</dbReference>
<evidence type="ECO:0000313" key="12">
    <source>
        <dbReference type="EMBL" id="KRO93239.1"/>
    </source>
</evidence>
<dbReference type="GO" id="GO:0009279">
    <property type="term" value="C:cell outer membrane"/>
    <property type="evidence" value="ECO:0007669"/>
    <property type="project" value="UniProtKB-SubCell"/>
</dbReference>
<dbReference type="GO" id="GO:0006826">
    <property type="term" value="P:iron ion transport"/>
    <property type="evidence" value="ECO:0007669"/>
    <property type="project" value="UniProtKB-KW"/>
</dbReference>
<evidence type="ECO:0000256" key="3">
    <source>
        <dbReference type="ARBA" id="ARBA00022452"/>
    </source>
</evidence>
<keyword evidence="4" id="KW-0410">Iron transport</keyword>
<keyword evidence="8" id="KW-0798">TonB box</keyword>
<evidence type="ECO:0000256" key="1">
    <source>
        <dbReference type="ARBA" id="ARBA00004571"/>
    </source>
</evidence>
<sequence length="580" mass="61733">MYAVMGTYHPTVGANAAAGVVDPYRDAISLGGCALRESLGRKACENGERPEGTDTQTSDTSMNINIDLANGYTLTSVTGNSGYEYEDGIDADFLPVRFIGRSDISDYNQTSQEFRLASPVDQRFSYVTGAYWQTQTQEIDRTVIVDGTLGVPGFMSAVTCCTSFLNVPAAALPPGYFCIDGATSFDQAGRIVNWKQETDSWAVFFQGKYDLTDTLSVTAGLRYTEEDKEAVATTDLTASATGLATPSLNGALAAINAGAFGVWAHAFDESRSTDQLMPAVNLQWQRSEDSKFYVSYSEGFKSGGFNSVGDQNPAFAADGTVLRTTPGVGFEYDDETASSLEVGGKHTLLDGAMSINWAVFDSTYKNQQVSTFVGLGFVVANAASSTVQGMEVEALWQATDNLRLGANLALLDSRYDSFDAAGCTAVQASALLGLGTITSTSAVTSALGCQAQFKGDGTQGGSAQDLSGGQQGADFGGSLTANYSKAINADMMWFAAVDYNFTDGFYMTGDLDPIDYQDGFEKLNVRFGLRGENWDIMVYGKNVTDEITASGAADVPLASGSHFRYMAPGSTWGARFGYSF</sequence>
<keyword evidence="5" id="KW-0812">Transmembrane</keyword>
<protein>
    <recommendedName>
        <fullName evidence="11">TonB-dependent receptor-like beta-barrel domain-containing protein</fullName>
    </recommendedName>
</protein>
<dbReference type="EMBL" id="LICA01000276">
    <property type="protein sequence ID" value="KRO93239.1"/>
    <property type="molecule type" value="Genomic_DNA"/>
</dbReference>
<evidence type="ECO:0000256" key="6">
    <source>
        <dbReference type="ARBA" id="ARBA00023004"/>
    </source>
</evidence>
<keyword evidence="3" id="KW-1134">Transmembrane beta strand</keyword>
<proteinExistence type="predicted"/>
<dbReference type="SUPFAM" id="SSF56935">
    <property type="entry name" value="Porins"/>
    <property type="match status" value="1"/>
</dbReference>
<keyword evidence="9" id="KW-0472">Membrane</keyword>
<dbReference type="Pfam" id="PF00593">
    <property type="entry name" value="TonB_dep_Rec_b-barrel"/>
    <property type="match status" value="1"/>
</dbReference>
<keyword evidence="6" id="KW-0408">Iron</keyword>
<dbReference type="AlphaFoldDB" id="A0A0R2U1H5"/>
<accession>A0A0R2U1H5</accession>
<evidence type="ECO:0000256" key="5">
    <source>
        <dbReference type="ARBA" id="ARBA00022692"/>
    </source>
</evidence>
<reference evidence="12 13" key="1">
    <citation type="submission" date="2015-10" db="EMBL/GenBank/DDBJ databases">
        <title>Metagenome-Assembled Genomes uncover a global brackish microbiome.</title>
        <authorList>
            <person name="Hugerth L.W."/>
            <person name="Larsson J."/>
            <person name="Alneberg J."/>
            <person name="Lindh M.V."/>
            <person name="Legrand C."/>
            <person name="Pinhassi J."/>
            <person name="Andersson A.F."/>
        </authorList>
    </citation>
    <scope>NUCLEOTIDE SEQUENCE [LARGE SCALE GENOMIC DNA]</scope>
    <source>
        <strain evidence="12">BACL26 MAG-121220-bin70</strain>
    </source>
</reference>
<comment type="subcellular location">
    <subcellularLocation>
        <location evidence="1">Cell outer membrane</location>
        <topology evidence="1">Multi-pass membrane protein</topology>
    </subcellularLocation>
</comment>
<evidence type="ECO:0000256" key="9">
    <source>
        <dbReference type="ARBA" id="ARBA00023136"/>
    </source>
</evidence>
<dbReference type="InterPro" id="IPR000531">
    <property type="entry name" value="Beta-barrel_TonB"/>
</dbReference>
<dbReference type="PANTHER" id="PTHR32552:SF81">
    <property type="entry name" value="TONB-DEPENDENT OUTER MEMBRANE RECEPTOR"/>
    <property type="match status" value="1"/>
</dbReference>
<dbReference type="Gene3D" id="2.40.170.20">
    <property type="entry name" value="TonB-dependent receptor, beta-barrel domain"/>
    <property type="match status" value="1"/>
</dbReference>
<evidence type="ECO:0000259" key="11">
    <source>
        <dbReference type="Pfam" id="PF00593"/>
    </source>
</evidence>
<name>A0A0R2U1H5_9GAMM</name>
<keyword evidence="2" id="KW-0813">Transport</keyword>
<feature type="domain" description="TonB-dependent receptor-like beta-barrel" evidence="11">
    <location>
        <begin position="51"/>
        <end position="543"/>
    </location>
</feature>
<keyword evidence="10" id="KW-0998">Cell outer membrane</keyword>
<evidence type="ECO:0000313" key="13">
    <source>
        <dbReference type="Proteomes" id="UP000051213"/>
    </source>
</evidence>
<keyword evidence="7" id="KW-0406">Ion transport</keyword>
<evidence type="ECO:0000256" key="8">
    <source>
        <dbReference type="ARBA" id="ARBA00023077"/>
    </source>
</evidence>
<dbReference type="InterPro" id="IPR036942">
    <property type="entry name" value="Beta-barrel_TonB_sf"/>
</dbReference>
<dbReference type="Proteomes" id="UP000051213">
    <property type="component" value="Unassembled WGS sequence"/>
</dbReference>
<evidence type="ECO:0000256" key="2">
    <source>
        <dbReference type="ARBA" id="ARBA00022448"/>
    </source>
</evidence>
<gene>
    <name evidence="12" type="ORF">ABS24_02610</name>
</gene>
<dbReference type="InterPro" id="IPR039426">
    <property type="entry name" value="TonB-dep_rcpt-like"/>
</dbReference>
<organism evidence="12 13">
    <name type="scientific">SAR92 bacterium BACL26 MAG-121220-bin70</name>
    <dbReference type="NCBI Taxonomy" id="1655626"/>
    <lineage>
        <taxon>Bacteria</taxon>
        <taxon>Pseudomonadati</taxon>
        <taxon>Pseudomonadota</taxon>
        <taxon>Gammaproteobacteria</taxon>
        <taxon>Cellvibrionales</taxon>
        <taxon>Porticoccaceae</taxon>
        <taxon>SAR92 clade</taxon>
    </lineage>
</organism>
<comment type="caution">
    <text evidence="12">The sequence shown here is derived from an EMBL/GenBank/DDBJ whole genome shotgun (WGS) entry which is preliminary data.</text>
</comment>